<dbReference type="Proteomes" id="UP000230069">
    <property type="component" value="Unassembled WGS sequence"/>
</dbReference>
<sequence length="102" mass="11883">MRWYPLVPPMLFGICAFQHNHFIILDVGKADVHFILHKYGVGCKFAHSYFQLVFSSPVRKKNLQSSVEMQFSIRFVVLEEQVPNYSCTTSITIIILCHMLIY</sequence>
<keyword evidence="2" id="KW-1185">Reference proteome</keyword>
<dbReference type="InParanoid" id="A0A2G5DBY6"/>
<evidence type="ECO:0000313" key="1">
    <source>
        <dbReference type="EMBL" id="PIA40982.1"/>
    </source>
</evidence>
<proteinExistence type="predicted"/>
<accession>A0A2G5DBY6</accession>
<dbReference type="AlphaFoldDB" id="A0A2G5DBY6"/>
<dbReference type="EMBL" id="KZ305040">
    <property type="protein sequence ID" value="PIA40982.1"/>
    <property type="molecule type" value="Genomic_DNA"/>
</dbReference>
<gene>
    <name evidence="1" type="ORF">AQUCO_02300037v1</name>
</gene>
<name>A0A2G5DBY6_AQUCA</name>
<reference evidence="1 2" key="1">
    <citation type="submission" date="2017-09" db="EMBL/GenBank/DDBJ databases">
        <title>WGS assembly of Aquilegia coerulea Goldsmith.</title>
        <authorList>
            <person name="Hodges S."/>
            <person name="Kramer E."/>
            <person name="Nordborg M."/>
            <person name="Tomkins J."/>
            <person name="Borevitz J."/>
            <person name="Derieg N."/>
            <person name="Yan J."/>
            <person name="Mihaltcheva S."/>
            <person name="Hayes R.D."/>
            <person name="Rokhsar D."/>
        </authorList>
    </citation>
    <scope>NUCLEOTIDE SEQUENCE [LARGE SCALE GENOMIC DNA]</scope>
    <source>
        <strain evidence="2">cv. Goldsmith</strain>
    </source>
</reference>
<organism evidence="1 2">
    <name type="scientific">Aquilegia coerulea</name>
    <name type="common">Rocky mountain columbine</name>
    <dbReference type="NCBI Taxonomy" id="218851"/>
    <lineage>
        <taxon>Eukaryota</taxon>
        <taxon>Viridiplantae</taxon>
        <taxon>Streptophyta</taxon>
        <taxon>Embryophyta</taxon>
        <taxon>Tracheophyta</taxon>
        <taxon>Spermatophyta</taxon>
        <taxon>Magnoliopsida</taxon>
        <taxon>Ranunculales</taxon>
        <taxon>Ranunculaceae</taxon>
        <taxon>Thalictroideae</taxon>
        <taxon>Aquilegia</taxon>
    </lineage>
</organism>
<evidence type="ECO:0000313" key="2">
    <source>
        <dbReference type="Proteomes" id="UP000230069"/>
    </source>
</evidence>
<protein>
    <submittedName>
        <fullName evidence="1">Uncharacterized protein</fullName>
    </submittedName>
</protein>